<accession>A0ACC2KAI7</accession>
<gene>
    <name evidence="1" type="ORF">MRB53_014361</name>
</gene>
<evidence type="ECO:0000313" key="2">
    <source>
        <dbReference type="Proteomes" id="UP001234297"/>
    </source>
</evidence>
<evidence type="ECO:0000313" key="1">
    <source>
        <dbReference type="EMBL" id="KAJ8618175.1"/>
    </source>
</evidence>
<dbReference type="EMBL" id="CM056812">
    <property type="protein sequence ID" value="KAJ8618175.1"/>
    <property type="molecule type" value="Genomic_DNA"/>
</dbReference>
<name>A0ACC2KAI7_PERAE</name>
<reference evidence="1 2" key="1">
    <citation type="journal article" date="2022" name="Hortic Res">
        <title>A haplotype resolved chromosomal level avocado genome allows analysis of novel avocado genes.</title>
        <authorList>
            <person name="Nath O."/>
            <person name="Fletcher S.J."/>
            <person name="Hayward A."/>
            <person name="Shaw L.M."/>
            <person name="Masouleh A.K."/>
            <person name="Furtado A."/>
            <person name="Henry R.J."/>
            <person name="Mitter N."/>
        </authorList>
    </citation>
    <scope>NUCLEOTIDE SEQUENCE [LARGE SCALE GENOMIC DNA]</scope>
    <source>
        <strain evidence="2">cv. Hass</strain>
    </source>
</reference>
<organism evidence="1 2">
    <name type="scientific">Persea americana</name>
    <name type="common">Avocado</name>
    <dbReference type="NCBI Taxonomy" id="3435"/>
    <lineage>
        <taxon>Eukaryota</taxon>
        <taxon>Viridiplantae</taxon>
        <taxon>Streptophyta</taxon>
        <taxon>Embryophyta</taxon>
        <taxon>Tracheophyta</taxon>
        <taxon>Spermatophyta</taxon>
        <taxon>Magnoliopsida</taxon>
        <taxon>Magnoliidae</taxon>
        <taxon>Laurales</taxon>
        <taxon>Lauraceae</taxon>
        <taxon>Persea</taxon>
    </lineage>
</organism>
<sequence>MSLQDKAPGSLRCLGLAVVKPERRLAEVFGFLKQRSRSSVGLGSKSRSPKSEKDTGRGCGCCDEKQRTGSPTVNGEEYRSSILDYGVEDEPKKSGLVEEEEKSRGSGLANLIWSCRRRRRTNSAHQYPLFGFGPCGPRITARRRSARHKRPFGRESLLSLPTVGLCCHRRKKRPPVFASFHCCDCKRKRRLLRPSPEDVAAVTAATSSGLRFTGEGGSPPVSSSCAVDEGEAVVLLSCSRKKTTHLGSVPS</sequence>
<comment type="caution">
    <text evidence="1">The sequence shown here is derived from an EMBL/GenBank/DDBJ whole genome shotgun (WGS) entry which is preliminary data.</text>
</comment>
<proteinExistence type="predicted"/>
<dbReference type="Proteomes" id="UP001234297">
    <property type="component" value="Chromosome 4"/>
</dbReference>
<keyword evidence="2" id="KW-1185">Reference proteome</keyword>
<protein>
    <submittedName>
        <fullName evidence="1">Uncharacterized protein</fullName>
    </submittedName>
</protein>